<feature type="transmembrane region" description="Helical" evidence="5">
    <location>
        <begin position="53"/>
        <end position="71"/>
    </location>
</feature>
<dbReference type="KEGG" id="ssm:Spirs_0082"/>
<accession>E1R898</accession>
<organism evidence="7 8">
    <name type="scientific">Sediminispirochaeta smaragdinae (strain DSM 11293 / JCM 15392 / SEBR 4228)</name>
    <name type="common">Spirochaeta smaragdinae</name>
    <dbReference type="NCBI Taxonomy" id="573413"/>
    <lineage>
        <taxon>Bacteria</taxon>
        <taxon>Pseudomonadati</taxon>
        <taxon>Spirochaetota</taxon>
        <taxon>Spirochaetia</taxon>
        <taxon>Spirochaetales</taxon>
        <taxon>Spirochaetaceae</taxon>
        <taxon>Sediminispirochaeta</taxon>
    </lineage>
</organism>
<evidence type="ECO:0000259" key="6">
    <source>
        <dbReference type="Pfam" id="PF01957"/>
    </source>
</evidence>
<comment type="subcellular location">
    <subcellularLocation>
        <location evidence="1">Membrane</location>
        <topology evidence="1">Multi-pass membrane protein</topology>
    </subcellularLocation>
</comment>
<evidence type="ECO:0000256" key="5">
    <source>
        <dbReference type="SAM" id="Phobius"/>
    </source>
</evidence>
<keyword evidence="4 5" id="KW-0472">Membrane</keyword>
<sequence length="174" mass="18868">MMFFSPPFVWGLIGVLLIAFEMVIPGFTIFFFGAGALLTALVSAVVPPVASNIGSQLLLWAVSSVLSFAFLRRHFAKIFRGTVLNRSISNEGLGEVVTVLETISPDKPGRVRYRGTSWKAVSLTETFEPGNKAEIIEISGLTLTVTAPFEGIGRDEFLDRLEDPSSPKSGETTL</sequence>
<dbReference type="SUPFAM" id="SSF141322">
    <property type="entry name" value="NfeD domain-like"/>
    <property type="match status" value="1"/>
</dbReference>
<dbReference type="Pfam" id="PF01957">
    <property type="entry name" value="NfeD"/>
    <property type="match status" value="1"/>
</dbReference>
<protein>
    <recommendedName>
        <fullName evidence="6">NfeD-like C-terminal domain-containing protein</fullName>
    </recommendedName>
</protein>
<keyword evidence="2 5" id="KW-0812">Transmembrane</keyword>
<evidence type="ECO:0000256" key="2">
    <source>
        <dbReference type="ARBA" id="ARBA00022692"/>
    </source>
</evidence>
<dbReference type="Gene3D" id="2.40.50.140">
    <property type="entry name" value="Nucleic acid-binding proteins"/>
    <property type="match status" value="1"/>
</dbReference>
<evidence type="ECO:0000313" key="7">
    <source>
        <dbReference type="EMBL" id="ADK79242.1"/>
    </source>
</evidence>
<proteinExistence type="predicted"/>
<feature type="domain" description="NfeD-like C-terminal" evidence="6">
    <location>
        <begin position="93"/>
        <end position="145"/>
    </location>
</feature>
<dbReference type="PANTHER" id="PTHR33507">
    <property type="entry name" value="INNER MEMBRANE PROTEIN YBBJ"/>
    <property type="match status" value="1"/>
</dbReference>
<dbReference type="InterPro" id="IPR012340">
    <property type="entry name" value="NA-bd_OB-fold"/>
</dbReference>
<dbReference type="EMBL" id="CP002116">
    <property type="protein sequence ID" value="ADK79242.1"/>
    <property type="molecule type" value="Genomic_DNA"/>
</dbReference>
<dbReference type="PANTHER" id="PTHR33507:SF3">
    <property type="entry name" value="INNER MEMBRANE PROTEIN YBBJ"/>
    <property type="match status" value="1"/>
</dbReference>
<dbReference type="AlphaFoldDB" id="E1R898"/>
<dbReference type="GO" id="GO:0005886">
    <property type="term" value="C:plasma membrane"/>
    <property type="evidence" value="ECO:0007669"/>
    <property type="project" value="TreeGrafter"/>
</dbReference>
<evidence type="ECO:0000256" key="3">
    <source>
        <dbReference type="ARBA" id="ARBA00022989"/>
    </source>
</evidence>
<evidence type="ECO:0000256" key="1">
    <source>
        <dbReference type="ARBA" id="ARBA00004141"/>
    </source>
</evidence>
<keyword evidence="3 5" id="KW-1133">Transmembrane helix</keyword>
<dbReference type="Proteomes" id="UP000002318">
    <property type="component" value="Chromosome"/>
</dbReference>
<dbReference type="HOGENOM" id="CLU_116732_1_2_12"/>
<dbReference type="InterPro" id="IPR002810">
    <property type="entry name" value="NfeD-like_C"/>
</dbReference>
<dbReference type="STRING" id="573413.Spirs_0082"/>
<feature type="transmembrane region" description="Helical" evidence="5">
    <location>
        <begin position="12"/>
        <end position="41"/>
    </location>
</feature>
<evidence type="ECO:0000313" key="8">
    <source>
        <dbReference type="Proteomes" id="UP000002318"/>
    </source>
</evidence>
<evidence type="ECO:0000256" key="4">
    <source>
        <dbReference type="ARBA" id="ARBA00023136"/>
    </source>
</evidence>
<gene>
    <name evidence="7" type="ordered locus">Spirs_0082</name>
</gene>
<reference evidence="7 8" key="1">
    <citation type="journal article" date="2010" name="Stand. Genomic Sci.">
        <title>Complete genome sequence of Spirochaeta smaragdinae type strain (SEBR 4228).</title>
        <authorList>
            <person name="Mavromatis K."/>
            <person name="Yasawong M."/>
            <person name="Chertkov O."/>
            <person name="Lapidus A."/>
            <person name="Lucas S."/>
            <person name="Nolan M."/>
            <person name="Del Rio T.G."/>
            <person name="Tice H."/>
            <person name="Cheng J.F."/>
            <person name="Pitluck S."/>
            <person name="Liolios K."/>
            <person name="Ivanova N."/>
            <person name="Tapia R."/>
            <person name="Han C."/>
            <person name="Bruce D."/>
            <person name="Goodwin L."/>
            <person name="Pati A."/>
            <person name="Chen A."/>
            <person name="Palaniappan K."/>
            <person name="Land M."/>
            <person name="Hauser L."/>
            <person name="Chang Y.J."/>
            <person name="Jeffries C.D."/>
            <person name="Detter J.C."/>
            <person name="Rohde M."/>
            <person name="Brambilla E."/>
            <person name="Spring S."/>
            <person name="Goker M."/>
            <person name="Sikorski J."/>
            <person name="Woyke T."/>
            <person name="Bristow J."/>
            <person name="Eisen J.A."/>
            <person name="Markowitz V."/>
            <person name="Hugenholtz P."/>
            <person name="Klenk H.P."/>
            <person name="Kyrpides N.C."/>
        </authorList>
    </citation>
    <scope>NUCLEOTIDE SEQUENCE [LARGE SCALE GENOMIC DNA]</scope>
    <source>
        <strain evidence="8">DSM 11293 / JCM 15392 / SEBR 4228</strain>
    </source>
</reference>
<dbReference type="eggNOG" id="COG1585">
    <property type="taxonomic scope" value="Bacteria"/>
</dbReference>
<name>E1R898_SEDSS</name>
<keyword evidence="8" id="KW-1185">Reference proteome</keyword>
<dbReference type="InterPro" id="IPR052165">
    <property type="entry name" value="Membrane_assoc_protease"/>
</dbReference>